<evidence type="ECO:0000256" key="1">
    <source>
        <dbReference type="SAM" id="MobiDB-lite"/>
    </source>
</evidence>
<feature type="non-terminal residue" evidence="2">
    <location>
        <position position="236"/>
    </location>
</feature>
<dbReference type="GO" id="GO:0005524">
    <property type="term" value="F:ATP binding"/>
    <property type="evidence" value="ECO:0007669"/>
    <property type="project" value="UniProtKB-KW"/>
</dbReference>
<keyword evidence="2" id="KW-0067">ATP-binding</keyword>
<feature type="compositionally biased region" description="Basic and acidic residues" evidence="1">
    <location>
        <begin position="29"/>
        <end position="46"/>
    </location>
</feature>
<gene>
    <name evidence="2" type="ORF">AVDCRST_MAG30-3543</name>
</gene>
<protein>
    <submittedName>
        <fullName evidence="2">Branched-chain amino acid transport ATP-binding protein LivF</fullName>
    </submittedName>
</protein>
<evidence type="ECO:0000313" key="2">
    <source>
        <dbReference type="EMBL" id="CAA9528144.1"/>
    </source>
</evidence>
<keyword evidence="2" id="KW-0547">Nucleotide-binding</keyword>
<organism evidence="2">
    <name type="scientific">uncultured Solirubrobacteraceae bacterium</name>
    <dbReference type="NCBI Taxonomy" id="1162706"/>
    <lineage>
        <taxon>Bacteria</taxon>
        <taxon>Bacillati</taxon>
        <taxon>Actinomycetota</taxon>
        <taxon>Thermoleophilia</taxon>
        <taxon>Solirubrobacterales</taxon>
        <taxon>Solirubrobacteraceae</taxon>
        <taxon>environmental samples</taxon>
    </lineage>
</organism>
<proteinExistence type="predicted"/>
<dbReference type="AlphaFoldDB" id="A0A6J4TPK3"/>
<name>A0A6J4TPK3_9ACTN</name>
<reference evidence="2" key="1">
    <citation type="submission" date="2020-02" db="EMBL/GenBank/DDBJ databases">
        <authorList>
            <person name="Meier V. D."/>
        </authorList>
    </citation>
    <scope>NUCLEOTIDE SEQUENCE</scope>
    <source>
        <strain evidence="2">AVDCRST_MAG30</strain>
    </source>
</reference>
<accession>A0A6J4TPK3</accession>
<sequence>GAAHRRQHRDLLRQHPGAQGHLARGRGGRVRDADRLQRGRQVDHAALHLGPHPGAHGRDPLPGGGHLPAPSAGDRPAGDLPVARGPQVLRAHDRAREPRARRLPAPGQQRDRVGPHPGLRSVRPPQGAPEAEGGNHVGRRAADARDRPGDDGPAEAPAARRALHGDLADPHGAHLRDHRRDQQAGDHHPARRAERELRARRLAARLRARDRQGRHVQRVGIPADRPRSPEGLPRNM</sequence>
<feature type="compositionally biased region" description="Basic and acidic residues" evidence="1">
    <location>
        <begin position="163"/>
        <end position="199"/>
    </location>
</feature>
<feature type="compositionally biased region" description="Basic and acidic residues" evidence="1">
    <location>
        <begin position="90"/>
        <end position="100"/>
    </location>
</feature>
<feature type="region of interest" description="Disordered" evidence="1">
    <location>
        <begin position="1"/>
        <end position="236"/>
    </location>
</feature>
<feature type="compositionally biased region" description="Basic and acidic residues" evidence="1">
    <location>
        <begin position="140"/>
        <end position="150"/>
    </location>
</feature>
<feature type="non-terminal residue" evidence="2">
    <location>
        <position position="1"/>
    </location>
</feature>
<dbReference type="EMBL" id="CADCVS010000464">
    <property type="protein sequence ID" value="CAA9528144.1"/>
    <property type="molecule type" value="Genomic_DNA"/>
</dbReference>